<dbReference type="PANTHER" id="PTHR32182">
    <property type="entry name" value="DNA REPLICATION AND REPAIR PROTEIN RECF"/>
    <property type="match status" value="1"/>
</dbReference>
<dbReference type="RefSeq" id="WP_033083467.1">
    <property type="nucleotide sequence ID" value="NZ_JQEC01000045.1"/>
</dbReference>
<dbReference type="GO" id="GO:0016887">
    <property type="term" value="F:ATP hydrolysis activity"/>
    <property type="evidence" value="ECO:0007669"/>
    <property type="project" value="InterPro"/>
</dbReference>
<dbReference type="InterPro" id="IPR027417">
    <property type="entry name" value="P-loop_NTPase"/>
</dbReference>
<protein>
    <submittedName>
        <fullName evidence="2">Uncharacterized protein</fullName>
    </submittedName>
</protein>
<dbReference type="AlphaFoldDB" id="A0A099KL98"/>
<keyword evidence="1" id="KW-0175">Coiled coil</keyword>
<dbReference type="Gene3D" id="3.40.50.300">
    <property type="entry name" value="P-loop containing nucleotide triphosphate hydrolases"/>
    <property type="match status" value="2"/>
</dbReference>
<dbReference type="GO" id="GO:0000731">
    <property type="term" value="P:DNA synthesis involved in DNA repair"/>
    <property type="evidence" value="ECO:0007669"/>
    <property type="project" value="TreeGrafter"/>
</dbReference>
<evidence type="ECO:0000313" key="3">
    <source>
        <dbReference type="Proteomes" id="UP000029868"/>
    </source>
</evidence>
<dbReference type="Proteomes" id="UP000029868">
    <property type="component" value="Unassembled WGS sequence"/>
</dbReference>
<reference evidence="2 3" key="1">
    <citation type="submission" date="2014-08" db="EMBL/GenBank/DDBJ databases">
        <title>Genomic and Phenotypic Diversity of Colwellia psychrerythraea strains from Disparate Marine Basins.</title>
        <authorList>
            <person name="Techtmann S.M."/>
            <person name="Stelling S.C."/>
            <person name="Utturkar S.M."/>
            <person name="Alshibli N."/>
            <person name="Harris A."/>
            <person name="Brown S.D."/>
            <person name="Hazen T.C."/>
        </authorList>
    </citation>
    <scope>NUCLEOTIDE SEQUENCE [LARGE SCALE GENOMIC DNA]</scope>
    <source>
        <strain evidence="2 3">GAB14E</strain>
    </source>
</reference>
<dbReference type="PANTHER" id="PTHR32182:SF22">
    <property type="entry name" value="ATP-DEPENDENT ENDONUCLEASE, OLD FAMILY-RELATED"/>
    <property type="match status" value="1"/>
</dbReference>
<evidence type="ECO:0000313" key="2">
    <source>
        <dbReference type="EMBL" id="KGJ90712.1"/>
    </source>
</evidence>
<dbReference type="SUPFAM" id="SSF52540">
    <property type="entry name" value="P-loop containing nucleoside triphosphate hydrolases"/>
    <property type="match status" value="1"/>
</dbReference>
<accession>A0A099KL98</accession>
<organism evidence="2 3">
    <name type="scientific">Colwellia psychrerythraea</name>
    <name type="common">Vibrio psychroerythus</name>
    <dbReference type="NCBI Taxonomy" id="28229"/>
    <lineage>
        <taxon>Bacteria</taxon>
        <taxon>Pseudomonadati</taxon>
        <taxon>Pseudomonadota</taxon>
        <taxon>Gammaproteobacteria</taxon>
        <taxon>Alteromonadales</taxon>
        <taxon>Colwelliaceae</taxon>
        <taxon>Colwellia</taxon>
    </lineage>
</organism>
<sequence>MRNNIEFINKIELKNYKGYRQTENGEPRVFDLNADLILITGKNGVGKTTLLEALDWVLNHPETNNGDSITSGEKNGFIRINGEEFPVIGKGSVDRQNLNTVSSFFYQENVKALACNEVIQLLEPQSNPSVEIKQGLKEIQQDLNHWQNQLNTLKYKKDYKKARKILAGKISEVVDQLPKESEIKLRLKERTFIISNGNLSSGWVSQVNNLVKSIGEISNRVEPVGAKLAEKFIHIGTSLLEYKNPKQENLDRDEKPVQLNQNLLKHLQLLPINFSFIKQSKTDSETFDKSLCLKYITPTVSAMLNGHLTSIDNVNAYSSRIKNLEKEQEKLRKDYRNSSEQKVIISDENLSVIDWIESFKGNIDKWLHAWDNHLDKENVSSIQQKLKTELNELMILSVKRNEEIKIELLYIESKGKEVSGELNLLVRAFNVLRDIEENAQQLLPMLEKDYFSLSELQKFVENLLTKSQVKDAKEVSNEIGLIEELGYTFQQWGELEKEKEYDEKNATDLDKLDVVESMISSANVICKSEISSKSQFLSLIGTIPKVELELLVANMNQLLASFHFPDDFLPITLENNGRGVNWGFKTNSGVKFDDLSTGQKSQLAICWTINLNLVLTKRLGHKVIGFDDFTTSLDMNQMIPASVLLRKLAYANEDDTAKRQVIITSHHEDLTNRLLDFLLPPDGKTMKVIQFEDWSVSNGPSYKCYDVEMNKLNQDGLEDAIKDVMSID</sequence>
<name>A0A099KL98_COLPS</name>
<dbReference type="PATRIC" id="fig|28229.3.peg.3437"/>
<feature type="coiled-coil region" evidence="1">
    <location>
        <begin position="314"/>
        <end position="341"/>
    </location>
</feature>
<evidence type="ECO:0000256" key="1">
    <source>
        <dbReference type="SAM" id="Coils"/>
    </source>
</evidence>
<dbReference type="EMBL" id="JQEC01000045">
    <property type="protein sequence ID" value="KGJ90712.1"/>
    <property type="molecule type" value="Genomic_DNA"/>
</dbReference>
<proteinExistence type="predicted"/>
<gene>
    <name evidence="2" type="ORF">GAB14E_3518</name>
</gene>
<comment type="caution">
    <text evidence="2">The sequence shown here is derived from an EMBL/GenBank/DDBJ whole genome shotgun (WGS) entry which is preliminary data.</text>
</comment>
<dbReference type="GO" id="GO:0006302">
    <property type="term" value="P:double-strand break repair"/>
    <property type="evidence" value="ECO:0007669"/>
    <property type="project" value="InterPro"/>
</dbReference>